<evidence type="ECO:0008006" key="4">
    <source>
        <dbReference type="Google" id="ProtNLM"/>
    </source>
</evidence>
<evidence type="ECO:0000313" key="2">
    <source>
        <dbReference type="EMBL" id="KAK7106733.1"/>
    </source>
</evidence>
<sequence>MTVLLLAVVLLLCDIQESSASYTITECNEDEPLYIVGNQPTSITCKGLRQTHNMYWSITELCGDCKETRVGLCAACRGSSPCPHNCSDVNADYIISRTKTESMLRFVDNLTAKDGATVKCSRLNNQTQASCTVNVIKAYQLPDCNNNTLEVVDNGKTMIGCTNIDPSHDMYWSIIYPDDVEKTVAECDSCLPDDACPDCTRKYDGYVADRNVSVSILQFDSGSDNSKDGATVRCGKLGWGTVEVDCKIQVFNYRLPQCRSGQLDLSEVPPWTSIVCEDLRYDHNMKWTVTDKHNDVIEAASCLNKNKTYNCTAKDGFTATRENESTSELKITKNIREQADNTLACLRGDNAAAVKCLLRVVHPGELENPSVSIDGHFTVSGHVDISKVFASDSNVTCQWYYTQRDHPQLVSSTKLGLLLFTDNNDLHYQRGVCNMTMQLNTSESVYVFTVVVQPGHGPVSAGTVNIRKPGYPQLQTSTCPKYLAEGSDLNCSCHHPASQQVSPAASIYWENRTDTAVLEVAHLSRELNGTEYVCSSVWAKGLTGEIRSSVAYTLLVACEYNGWYY</sequence>
<proteinExistence type="predicted"/>
<feature type="signal peptide" evidence="1">
    <location>
        <begin position="1"/>
        <end position="20"/>
    </location>
</feature>
<accession>A0AAN9BIE8</accession>
<organism evidence="2 3">
    <name type="scientific">Littorina saxatilis</name>
    <dbReference type="NCBI Taxonomy" id="31220"/>
    <lineage>
        <taxon>Eukaryota</taxon>
        <taxon>Metazoa</taxon>
        <taxon>Spiralia</taxon>
        <taxon>Lophotrochozoa</taxon>
        <taxon>Mollusca</taxon>
        <taxon>Gastropoda</taxon>
        <taxon>Caenogastropoda</taxon>
        <taxon>Littorinimorpha</taxon>
        <taxon>Littorinoidea</taxon>
        <taxon>Littorinidae</taxon>
        <taxon>Littorina</taxon>
    </lineage>
</organism>
<comment type="caution">
    <text evidence="2">The sequence shown here is derived from an EMBL/GenBank/DDBJ whole genome shotgun (WGS) entry which is preliminary data.</text>
</comment>
<protein>
    <recommendedName>
        <fullName evidence="4">Ig-like domain-containing protein</fullName>
    </recommendedName>
</protein>
<keyword evidence="3" id="KW-1185">Reference proteome</keyword>
<gene>
    <name evidence="2" type="ORF">V1264_017955</name>
</gene>
<reference evidence="2 3" key="1">
    <citation type="submission" date="2024-02" db="EMBL/GenBank/DDBJ databases">
        <title>Chromosome-scale genome assembly of the rough periwinkle Littorina saxatilis.</title>
        <authorList>
            <person name="De Jode A."/>
            <person name="Faria R."/>
            <person name="Formenti G."/>
            <person name="Sims Y."/>
            <person name="Smith T.P."/>
            <person name="Tracey A."/>
            <person name="Wood J.M.D."/>
            <person name="Zagrodzka Z.B."/>
            <person name="Johannesson K."/>
            <person name="Butlin R.K."/>
            <person name="Leder E.H."/>
        </authorList>
    </citation>
    <scope>NUCLEOTIDE SEQUENCE [LARGE SCALE GENOMIC DNA]</scope>
    <source>
        <strain evidence="2">Snail1</strain>
        <tissue evidence="2">Muscle</tissue>
    </source>
</reference>
<evidence type="ECO:0000256" key="1">
    <source>
        <dbReference type="SAM" id="SignalP"/>
    </source>
</evidence>
<feature type="chain" id="PRO_5043026595" description="Ig-like domain-containing protein" evidence="1">
    <location>
        <begin position="21"/>
        <end position="565"/>
    </location>
</feature>
<dbReference type="AlphaFoldDB" id="A0AAN9BIE8"/>
<dbReference type="Proteomes" id="UP001374579">
    <property type="component" value="Unassembled WGS sequence"/>
</dbReference>
<evidence type="ECO:0000313" key="3">
    <source>
        <dbReference type="Proteomes" id="UP001374579"/>
    </source>
</evidence>
<dbReference type="EMBL" id="JBAMIC010000007">
    <property type="protein sequence ID" value="KAK7106733.1"/>
    <property type="molecule type" value="Genomic_DNA"/>
</dbReference>
<name>A0AAN9BIE8_9CAEN</name>
<keyword evidence="1" id="KW-0732">Signal</keyword>